<dbReference type="Pfam" id="PF14059">
    <property type="entry name" value="DUF4251"/>
    <property type="match status" value="1"/>
</dbReference>
<dbReference type="InterPro" id="IPR025347">
    <property type="entry name" value="DUF4251"/>
</dbReference>
<protein>
    <submittedName>
        <fullName evidence="2">DUF4251 domain-containing protein</fullName>
    </submittedName>
</protein>
<feature type="chain" id="PRO_5045569996" evidence="1">
    <location>
        <begin position="22"/>
        <end position="171"/>
    </location>
</feature>
<gene>
    <name evidence="2" type="ORF">VRU48_13240</name>
</gene>
<accession>A0ABU7I9D0</accession>
<evidence type="ECO:0000256" key="1">
    <source>
        <dbReference type="SAM" id="SignalP"/>
    </source>
</evidence>
<dbReference type="Proteomes" id="UP001336835">
    <property type="component" value="Unassembled WGS sequence"/>
</dbReference>
<comment type="caution">
    <text evidence="2">The sequence shown here is derived from an EMBL/GenBank/DDBJ whole genome shotgun (WGS) entry which is preliminary data.</text>
</comment>
<feature type="signal peptide" evidence="1">
    <location>
        <begin position="1"/>
        <end position="21"/>
    </location>
</feature>
<keyword evidence="3" id="KW-1185">Reference proteome</keyword>
<reference evidence="2 3" key="1">
    <citation type="submission" date="2024-01" db="EMBL/GenBank/DDBJ databases">
        <title>Pedobacter sp. nov., isolated from fresh soil.</title>
        <authorList>
            <person name="Le N.T.T."/>
        </authorList>
    </citation>
    <scope>NUCLEOTIDE SEQUENCE [LARGE SCALE GENOMIC DNA]</scope>
    <source>
        <strain evidence="2 3">KR3-3</strain>
    </source>
</reference>
<dbReference type="Gene3D" id="2.40.128.410">
    <property type="match status" value="1"/>
</dbReference>
<name>A0ABU7I9D0_9SPHI</name>
<sequence>MKTLKIAGLALLLLFTSVCYAQIDSNAINQIVSSKTFLFKPTQMTLDKKESNYTADNSLGSIDLSAYIFYLNVKPDSVDIYMPSLPDYIKDAQLPMLGHVKFASTKFNYSSRKAKNGVLNISIDCKDNPYSHPYRIRLAINKLGEVTSTIDMGYGRTMTLYGKLLNTTAKS</sequence>
<proteinExistence type="predicted"/>
<dbReference type="EMBL" id="JAZDQT010000002">
    <property type="protein sequence ID" value="MEE1946080.1"/>
    <property type="molecule type" value="Genomic_DNA"/>
</dbReference>
<dbReference type="RefSeq" id="WP_330108394.1">
    <property type="nucleotide sequence ID" value="NZ_JAZDQT010000002.1"/>
</dbReference>
<evidence type="ECO:0000313" key="3">
    <source>
        <dbReference type="Proteomes" id="UP001336835"/>
    </source>
</evidence>
<evidence type="ECO:0000313" key="2">
    <source>
        <dbReference type="EMBL" id="MEE1946080.1"/>
    </source>
</evidence>
<organism evidence="2 3">
    <name type="scientific">Pedobacter albus</name>
    <dbReference type="NCBI Taxonomy" id="3113905"/>
    <lineage>
        <taxon>Bacteria</taxon>
        <taxon>Pseudomonadati</taxon>
        <taxon>Bacteroidota</taxon>
        <taxon>Sphingobacteriia</taxon>
        <taxon>Sphingobacteriales</taxon>
        <taxon>Sphingobacteriaceae</taxon>
        <taxon>Pedobacter</taxon>
    </lineage>
</organism>
<keyword evidence="1" id="KW-0732">Signal</keyword>